<dbReference type="InterPro" id="IPR050194">
    <property type="entry name" value="Glycosyltransferase_grp1"/>
</dbReference>
<evidence type="ECO:0000259" key="1">
    <source>
        <dbReference type="Pfam" id="PF00534"/>
    </source>
</evidence>
<dbReference type="GO" id="GO:0016757">
    <property type="term" value="F:glycosyltransferase activity"/>
    <property type="evidence" value="ECO:0007669"/>
    <property type="project" value="InterPro"/>
</dbReference>
<dbReference type="EMBL" id="UOFJ01000425">
    <property type="protein sequence ID" value="VAW69427.1"/>
    <property type="molecule type" value="Genomic_DNA"/>
</dbReference>
<evidence type="ECO:0000313" key="2">
    <source>
        <dbReference type="EMBL" id="VAW69427.1"/>
    </source>
</evidence>
<dbReference type="Gene3D" id="3.40.50.2000">
    <property type="entry name" value="Glycogen Phosphorylase B"/>
    <property type="match status" value="2"/>
</dbReference>
<sequence>MMVIFLTVNAIIDVKKSNNQQHILWITENYPPSRGGMAQSCDRIVENLKQKNILIDIIHFMPGKHRIKAEVKAQGQYIRCYLDGDYGHAMNCLWNFIQNNPDQNYSHVVCFGGYYSMKAAPLYAAWLDKPLVTMLRGNDFDAAIFSTRKQSVLLQALEQSTKISCVCQDMSHKVNRLIKNNKAAFIGNGINLDHWHALPSNHSNAQRWRSKNACKDKLVLGVFGHIKLKKGVDFFLQTLQKSGYADRIHCLLVGDFDEAVKQTLDSSPNNSPNNSLDNSLDNSQEISYSLLPFKDRYELVDYYLSCDIIAIPSFYDGMPNVLLEAGGLGIPVIASNTSGMKDLLEDGVHGYLFNPGDFNQCRHAIYQLLNTSKKQLKSYGGALKQNIAQHYNDTIETQNYINLFNQAISKYTNETQENQNISFGVGGP</sequence>
<protein>
    <recommendedName>
        <fullName evidence="1">Glycosyl transferase family 1 domain-containing protein</fullName>
    </recommendedName>
</protein>
<organism evidence="2">
    <name type="scientific">hydrothermal vent metagenome</name>
    <dbReference type="NCBI Taxonomy" id="652676"/>
    <lineage>
        <taxon>unclassified sequences</taxon>
        <taxon>metagenomes</taxon>
        <taxon>ecological metagenomes</taxon>
    </lineage>
</organism>
<accession>A0A3B0Y1G5</accession>
<name>A0A3B0Y1G5_9ZZZZ</name>
<proteinExistence type="predicted"/>
<dbReference type="InterPro" id="IPR001296">
    <property type="entry name" value="Glyco_trans_1"/>
</dbReference>
<dbReference type="CDD" id="cd03801">
    <property type="entry name" value="GT4_PimA-like"/>
    <property type="match status" value="1"/>
</dbReference>
<dbReference type="PANTHER" id="PTHR45947:SF3">
    <property type="entry name" value="SULFOQUINOVOSYL TRANSFERASE SQD2"/>
    <property type="match status" value="1"/>
</dbReference>
<dbReference type="Pfam" id="PF00534">
    <property type="entry name" value="Glycos_transf_1"/>
    <property type="match status" value="1"/>
</dbReference>
<reference evidence="2" key="1">
    <citation type="submission" date="2018-06" db="EMBL/GenBank/DDBJ databases">
        <authorList>
            <person name="Zhirakovskaya E."/>
        </authorList>
    </citation>
    <scope>NUCLEOTIDE SEQUENCE</scope>
</reference>
<dbReference type="SUPFAM" id="SSF53756">
    <property type="entry name" value="UDP-Glycosyltransferase/glycogen phosphorylase"/>
    <property type="match status" value="1"/>
</dbReference>
<gene>
    <name evidence="2" type="ORF">MNBD_GAMMA10-2355</name>
</gene>
<dbReference type="AlphaFoldDB" id="A0A3B0Y1G5"/>
<feature type="domain" description="Glycosyl transferase family 1" evidence="1">
    <location>
        <begin position="208"/>
        <end position="375"/>
    </location>
</feature>
<dbReference type="PANTHER" id="PTHR45947">
    <property type="entry name" value="SULFOQUINOVOSYL TRANSFERASE SQD2"/>
    <property type="match status" value="1"/>
</dbReference>